<feature type="coiled-coil region" evidence="2">
    <location>
        <begin position="453"/>
        <end position="480"/>
    </location>
</feature>
<keyword evidence="6" id="KW-1185">Reference proteome</keyword>
<dbReference type="Pfam" id="PF10079">
    <property type="entry name" value="Rossmann-like_BshC"/>
    <property type="match status" value="1"/>
</dbReference>
<evidence type="ECO:0000259" key="3">
    <source>
        <dbReference type="Pfam" id="PF10079"/>
    </source>
</evidence>
<dbReference type="PIRSF" id="PIRSF012535">
    <property type="entry name" value="UCP012535"/>
    <property type="match status" value="1"/>
</dbReference>
<organism evidence="5 6">
    <name type="scientific">Saliterribacillus persicus</name>
    <dbReference type="NCBI Taxonomy" id="930114"/>
    <lineage>
        <taxon>Bacteria</taxon>
        <taxon>Bacillati</taxon>
        <taxon>Bacillota</taxon>
        <taxon>Bacilli</taxon>
        <taxon>Bacillales</taxon>
        <taxon>Bacillaceae</taxon>
        <taxon>Saliterribacillus</taxon>
    </lineage>
</organism>
<dbReference type="Proteomes" id="UP000252585">
    <property type="component" value="Unassembled WGS sequence"/>
</dbReference>
<sequence>MRVEPINIEARSKFLKDYLNGNEHLYNNFDYFPYQENCFKQRVKDIRERNFDRASLVNTLRTLNEAWGAGAETLSNINLLEKENSLVVIGGQQAGLLSGPLYTIHKIISIIQLAKKQTKELNIPVIPVFWIAGEDHDFEEINHIYIEKGNHLKKHKINQPFFEKKPVSSCPIDQDYARRWLKEVFYTFEETAYTKDFYKLAEDALKDSETYADFFARIITRLFQKDGLVLVDSGSPAIRKMESSFFTKIIKHQPKISNGVFHAFQRMQNSGYNVSVEVDKDDGHLFYHLNGERVLLVRDGENWLGKQGECSFSTQELLDIAKNNPELLSNNVVTRPLMQECLFPTLVFLGGPSEVAYWSILKPAFQAFDLKMPPVLPRVSISLIDEQVNKILTTYQFNVTDVVRSGTSAFKLNWLQTQQDPPIGEMVEQVKQSLDRIHQPVREVAKDLRADMGTLAEKNLEHLNDNLDFLQKKMEAALRDKYQIPIKAFDLVGERLHPYDGLQERCFNIFYFLNKYGDSWLEELVNQDYDYEAEHYVAFL</sequence>
<feature type="domain" description="Bacillithiol biosynthesis BshC C-terminal coiled-coil" evidence="4">
    <location>
        <begin position="383"/>
        <end position="539"/>
    </location>
</feature>
<dbReference type="Pfam" id="PF24850">
    <property type="entry name" value="CC_BshC"/>
    <property type="match status" value="1"/>
</dbReference>
<dbReference type="OrthoDB" id="9765151at2"/>
<dbReference type="InterPro" id="IPR011199">
    <property type="entry name" value="Bacillithiol_biosynth_BshC"/>
</dbReference>
<comment type="caution">
    <text evidence="5">The sequence shown here is derived from an EMBL/GenBank/DDBJ whole genome shotgun (WGS) entry which is preliminary data.</text>
</comment>
<evidence type="ECO:0000256" key="2">
    <source>
        <dbReference type="HAMAP-Rule" id="MF_01867"/>
    </source>
</evidence>
<gene>
    <name evidence="2" type="primary">bshC</name>
    <name evidence="5" type="ORF">DFR57_106210</name>
</gene>
<evidence type="ECO:0000256" key="1">
    <source>
        <dbReference type="ARBA" id="ARBA00022598"/>
    </source>
</evidence>
<comment type="function">
    <text evidence="2">Involved in bacillithiol (BSH) biosynthesis. May catalyze the last step of the pathway, the addition of cysteine to glucosamine malate (GlcN-Mal) to generate BSH.</text>
</comment>
<name>A0A368XRY1_9BACI</name>
<comment type="similarity">
    <text evidence="2">Belongs to the BshC family.</text>
</comment>
<dbReference type="EC" id="6.-.-.-" evidence="2"/>
<proteinExistence type="inferred from homology"/>
<evidence type="ECO:0000313" key="5">
    <source>
        <dbReference type="EMBL" id="RCW70810.1"/>
    </source>
</evidence>
<dbReference type="InterPro" id="IPR055399">
    <property type="entry name" value="CC_BshC"/>
</dbReference>
<keyword evidence="1 2" id="KW-0436">Ligase</keyword>
<evidence type="ECO:0000259" key="4">
    <source>
        <dbReference type="Pfam" id="PF24850"/>
    </source>
</evidence>
<keyword evidence="2" id="KW-0175">Coiled coil</keyword>
<dbReference type="GO" id="GO:0016874">
    <property type="term" value="F:ligase activity"/>
    <property type="evidence" value="ECO:0007669"/>
    <property type="project" value="UniProtKB-UniRule"/>
</dbReference>
<dbReference type="EMBL" id="QPJJ01000006">
    <property type="protein sequence ID" value="RCW70810.1"/>
    <property type="molecule type" value="Genomic_DNA"/>
</dbReference>
<feature type="domain" description="Bacillithiol biosynthesis BshC N-terminal Rossmann-like" evidence="3">
    <location>
        <begin position="1"/>
        <end position="378"/>
    </location>
</feature>
<dbReference type="AlphaFoldDB" id="A0A368XRY1"/>
<accession>A0A368XRY1</accession>
<reference evidence="5 6" key="1">
    <citation type="submission" date="2018-07" db="EMBL/GenBank/DDBJ databases">
        <title>Genomic Encyclopedia of Type Strains, Phase IV (KMG-IV): sequencing the most valuable type-strain genomes for metagenomic binning, comparative biology and taxonomic classification.</title>
        <authorList>
            <person name="Goeker M."/>
        </authorList>
    </citation>
    <scope>NUCLEOTIDE SEQUENCE [LARGE SCALE GENOMIC DNA]</scope>
    <source>
        <strain evidence="5 6">DSM 27696</strain>
    </source>
</reference>
<evidence type="ECO:0000313" key="6">
    <source>
        <dbReference type="Proteomes" id="UP000252585"/>
    </source>
</evidence>
<dbReference type="InterPro" id="IPR055398">
    <property type="entry name" value="Rossmann-like_BshC"/>
</dbReference>
<dbReference type="RefSeq" id="WP_114352801.1">
    <property type="nucleotide sequence ID" value="NZ_QPJJ01000006.1"/>
</dbReference>
<dbReference type="HAMAP" id="MF_01867">
    <property type="entry name" value="BshC"/>
    <property type="match status" value="1"/>
</dbReference>
<protein>
    <recommendedName>
        <fullName evidence="2">Putative cysteine ligase BshC</fullName>
        <ecNumber evidence="2">6.-.-.-</ecNumber>
    </recommendedName>
</protein>
<dbReference type="NCBIfam" id="TIGR03998">
    <property type="entry name" value="thiol_BshC"/>
    <property type="match status" value="1"/>
</dbReference>